<feature type="region of interest" description="Disordered" evidence="1">
    <location>
        <begin position="62"/>
        <end position="92"/>
    </location>
</feature>
<reference evidence="2" key="1">
    <citation type="journal article" date="2022" name="bioRxiv">
        <title>Sequencing and chromosome-scale assembly of the giantPleurodeles waltlgenome.</title>
        <authorList>
            <person name="Brown T."/>
            <person name="Elewa A."/>
            <person name="Iarovenko S."/>
            <person name="Subramanian E."/>
            <person name="Araus A.J."/>
            <person name="Petzold A."/>
            <person name="Susuki M."/>
            <person name="Suzuki K.-i.T."/>
            <person name="Hayashi T."/>
            <person name="Toyoda A."/>
            <person name="Oliveira C."/>
            <person name="Osipova E."/>
            <person name="Leigh N.D."/>
            <person name="Simon A."/>
            <person name="Yun M.H."/>
        </authorList>
    </citation>
    <scope>NUCLEOTIDE SEQUENCE</scope>
    <source>
        <strain evidence="2">20211129_DDA</strain>
        <tissue evidence="2">Liver</tissue>
    </source>
</reference>
<keyword evidence="3" id="KW-1185">Reference proteome</keyword>
<accession>A0AAV7KX23</accession>
<evidence type="ECO:0000313" key="3">
    <source>
        <dbReference type="Proteomes" id="UP001066276"/>
    </source>
</evidence>
<dbReference type="Proteomes" id="UP001066276">
    <property type="component" value="Chromosome 12"/>
</dbReference>
<name>A0AAV7KX23_PLEWA</name>
<sequence length="115" mass="12157">MEGGPRTNREGGSPTGGCRFIDRFCGLGGLLHSGETRPRRGGCRLLGGNNDADWAPIEAARAQRKQRRLPPVSTVGLLQPTGDRAGRPPSAHNGHALLVERITGVPSIEPAAELM</sequence>
<evidence type="ECO:0000256" key="1">
    <source>
        <dbReference type="SAM" id="MobiDB-lite"/>
    </source>
</evidence>
<dbReference type="AlphaFoldDB" id="A0AAV7KX23"/>
<evidence type="ECO:0000313" key="2">
    <source>
        <dbReference type="EMBL" id="KAJ1082787.1"/>
    </source>
</evidence>
<protein>
    <submittedName>
        <fullName evidence="2">Uncharacterized protein</fullName>
    </submittedName>
</protein>
<comment type="caution">
    <text evidence="2">The sequence shown here is derived from an EMBL/GenBank/DDBJ whole genome shotgun (WGS) entry which is preliminary data.</text>
</comment>
<organism evidence="2 3">
    <name type="scientific">Pleurodeles waltl</name>
    <name type="common">Iberian ribbed newt</name>
    <dbReference type="NCBI Taxonomy" id="8319"/>
    <lineage>
        <taxon>Eukaryota</taxon>
        <taxon>Metazoa</taxon>
        <taxon>Chordata</taxon>
        <taxon>Craniata</taxon>
        <taxon>Vertebrata</taxon>
        <taxon>Euteleostomi</taxon>
        <taxon>Amphibia</taxon>
        <taxon>Batrachia</taxon>
        <taxon>Caudata</taxon>
        <taxon>Salamandroidea</taxon>
        <taxon>Salamandridae</taxon>
        <taxon>Pleurodelinae</taxon>
        <taxon>Pleurodeles</taxon>
    </lineage>
</organism>
<gene>
    <name evidence="2" type="ORF">NDU88_002952</name>
</gene>
<proteinExistence type="predicted"/>
<dbReference type="EMBL" id="JANPWB010000016">
    <property type="protein sequence ID" value="KAJ1082787.1"/>
    <property type="molecule type" value="Genomic_DNA"/>
</dbReference>